<reference evidence="1 2" key="1">
    <citation type="submission" date="2019-08" db="EMBL/GenBank/DDBJ databases">
        <authorList>
            <person name="Lei W."/>
        </authorList>
    </citation>
    <scope>NUCLEOTIDE SEQUENCE [LARGE SCALE GENOMIC DNA]</scope>
    <source>
        <strain evidence="1 2">CCUG 58627</strain>
    </source>
</reference>
<evidence type="ECO:0000313" key="1">
    <source>
        <dbReference type="EMBL" id="TWT26981.1"/>
    </source>
</evidence>
<comment type="caution">
    <text evidence="1">The sequence shown here is derived from an EMBL/GenBank/DDBJ whole genome shotgun (WGS) entry which is preliminary data.</text>
</comment>
<dbReference type="RefSeq" id="WP_146323799.1">
    <property type="nucleotide sequence ID" value="NZ_BAABLR010000015.1"/>
</dbReference>
<sequence>MARRCSDAETITRLQDFIAVLHIQTVYFPKFFILYDKDDSGRLAYEYCMPIGSGLTDEQLDDIAFEVMQTTVWVEHELRKMFPDLVTWDPGNEGEV</sequence>
<protein>
    <recommendedName>
        <fullName evidence="3">YbjN domain-containing protein</fullName>
    </recommendedName>
</protein>
<dbReference type="AlphaFoldDB" id="A0A5C5UJT2"/>
<proteinExistence type="predicted"/>
<evidence type="ECO:0000313" key="2">
    <source>
        <dbReference type="Proteomes" id="UP000320791"/>
    </source>
</evidence>
<dbReference type="OrthoDB" id="4420706at2"/>
<evidence type="ECO:0008006" key="3">
    <source>
        <dbReference type="Google" id="ProtNLM"/>
    </source>
</evidence>
<dbReference type="EMBL" id="VOHM01000005">
    <property type="protein sequence ID" value="TWT26981.1"/>
    <property type="molecule type" value="Genomic_DNA"/>
</dbReference>
<dbReference type="Proteomes" id="UP000320791">
    <property type="component" value="Unassembled WGS sequence"/>
</dbReference>
<keyword evidence="2" id="KW-1185">Reference proteome</keyword>
<accession>A0A5C5UJT2</accession>
<name>A0A5C5UJT2_9CORY</name>
<gene>
    <name evidence="1" type="ORF">FRX94_03835</name>
</gene>
<organism evidence="1 2">
    <name type="scientific">Corynebacterium canis</name>
    <dbReference type="NCBI Taxonomy" id="679663"/>
    <lineage>
        <taxon>Bacteria</taxon>
        <taxon>Bacillati</taxon>
        <taxon>Actinomycetota</taxon>
        <taxon>Actinomycetes</taxon>
        <taxon>Mycobacteriales</taxon>
        <taxon>Corynebacteriaceae</taxon>
        <taxon>Corynebacterium</taxon>
    </lineage>
</organism>